<dbReference type="InterPro" id="IPR044839">
    <property type="entry name" value="NDR1-like"/>
</dbReference>
<feature type="region of interest" description="Disordered" evidence="3">
    <location>
        <begin position="1"/>
        <end position="21"/>
    </location>
</feature>
<dbReference type="Proteomes" id="UP000585474">
    <property type="component" value="Unassembled WGS sequence"/>
</dbReference>
<keyword evidence="5" id="KW-1185">Reference proteome</keyword>
<gene>
    <name evidence="4" type="ORF">Acr_15g0011380</name>
</gene>
<dbReference type="GO" id="GO:0009506">
    <property type="term" value="C:plasmodesma"/>
    <property type="evidence" value="ECO:0007669"/>
    <property type="project" value="TreeGrafter"/>
</dbReference>
<protein>
    <recommendedName>
        <fullName evidence="6">Late embryogenesis abundant (LEA) hydroxyproline-rich glycoprotein family</fullName>
    </recommendedName>
</protein>
<reference evidence="4 5" key="1">
    <citation type="submission" date="2019-07" db="EMBL/GenBank/DDBJ databases">
        <title>De Novo Assembly of kiwifruit Actinidia rufa.</title>
        <authorList>
            <person name="Sugita-Konishi S."/>
            <person name="Sato K."/>
            <person name="Mori E."/>
            <person name="Abe Y."/>
            <person name="Kisaki G."/>
            <person name="Hamano K."/>
            <person name="Suezawa K."/>
            <person name="Otani M."/>
            <person name="Fukuda T."/>
            <person name="Manabe T."/>
            <person name="Gomi K."/>
            <person name="Tabuchi M."/>
            <person name="Akimitsu K."/>
            <person name="Kataoka I."/>
        </authorList>
    </citation>
    <scope>NUCLEOTIDE SEQUENCE [LARGE SCALE GENOMIC DNA]</scope>
    <source>
        <strain evidence="5">cv. Fuchu</strain>
    </source>
</reference>
<dbReference type="AlphaFoldDB" id="A0A7J0FWK7"/>
<name>A0A7J0FWK7_9ERIC</name>
<dbReference type="OrthoDB" id="695142at2759"/>
<dbReference type="PANTHER" id="PTHR31415:SF4">
    <property type="entry name" value="NDR1_HIN1-LIKE PROTEIN 3"/>
    <property type="match status" value="1"/>
</dbReference>
<accession>A0A7J0FWK7</accession>
<evidence type="ECO:0000313" key="5">
    <source>
        <dbReference type="Proteomes" id="UP000585474"/>
    </source>
</evidence>
<dbReference type="PANTHER" id="PTHR31415">
    <property type="entry name" value="OS05G0367900 PROTEIN"/>
    <property type="match status" value="1"/>
</dbReference>
<keyword evidence="2" id="KW-0472">Membrane</keyword>
<dbReference type="GO" id="GO:0098542">
    <property type="term" value="P:defense response to other organism"/>
    <property type="evidence" value="ECO:0007669"/>
    <property type="project" value="InterPro"/>
</dbReference>
<comment type="caution">
    <text evidence="4">The sequence shown here is derived from an EMBL/GenBank/DDBJ whole genome shotgun (WGS) entry which is preliminary data.</text>
</comment>
<organism evidence="4 5">
    <name type="scientific">Actinidia rufa</name>
    <dbReference type="NCBI Taxonomy" id="165716"/>
    <lineage>
        <taxon>Eukaryota</taxon>
        <taxon>Viridiplantae</taxon>
        <taxon>Streptophyta</taxon>
        <taxon>Embryophyta</taxon>
        <taxon>Tracheophyta</taxon>
        <taxon>Spermatophyta</taxon>
        <taxon>Magnoliopsida</taxon>
        <taxon>eudicotyledons</taxon>
        <taxon>Gunneridae</taxon>
        <taxon>Pentapetalae</taxon>
        <taxon>asterids</taxon>
        <taxon>Ericales</taxon>
        <taxon>Actinidiaceae</taxon>
        <taxon>Actinidia</taxon>
    </lineage>
</organism>
<evidence type="ECO:0000256" key="3">
    <source>
        <dbReference type="SAM" id="MobiDB-lite"/>
    </source>
</evidence>
<evidence type="ECO:0000313" key="4">
    <source>
        <dbReference type="EMBL" id="GFZ02530.1"/>
    </source>
</evidence>
<dbReference type="GO" id="GO:0005886">
    <property type="term" value="C:plasma membrane"/>
    <property type="evidence" value="ECO:0007669"/>
    <property type="project" value="TreeGrafter"/>
</dbReference>
<proteinExistence type="predicted"/>
<comment type="subcellular location">
    <subcellularLocation>
        <location evidence="1">Membrane</location>
    </subcellularLocation>
</comment>
<evidence type="ECO:0008006" key="6">
    <source>
        <dbReference type="Google" id="ProtNLM"/>
    </source>
</evidence>
<evidence type="ECO:0000256" key="2">
    <source>
        <dbReference type="ARBA" id="ARBA00023136"/>
    </source>
</evidence>
<dbReference type="EMBL" id="BJWL01000015">
    <property type="protein sequence ID" value="GFZ02530.1"/>
    <property type="molecule type" value="Genomic_DNA"/>
</dbReference>
<evidence type="ECO:0000256" key="1">
    <source>
        <dbReference type="ARBA" id="ARBA00004370"/>
    </source>
</evidence>
<sequence length="236" mass="26491">MESSTDEKHHSKPVAGYPTGPRYPPSCHGYAPPWPGYPAAPGSCYYSTPPPPPPHGVALTSGMAFVTWLMFATEIPNFTVDSLLVPKFEISNSTLNATFQINVTITKSNYRIEFSVDRTESVVLYRDTRIAKMVVNQKFELEGNKRTGFFEGKLESDNKFEEGKELMVQDLEKDRENGMVLFTFEMAMDTTFKSGSLWRRQIVNVFCDNLHVQFNNSTGVGTLDADNGPYDCLMLT</sequence>